<sequence>MYDAGGNLTAKLDAKGQKVEYVYDALSRLVQVSYFDSASVLVKTVTFSYDAVGNLLSYDDGVTSGSYGYDALG</sequence>
<dbReference type="InterPro" id="IPR006530">
    <property type="entry name" value="YD"/>
</dbReference>
<evidence type="ECO:0000313" key="1">
    <source>
        <dbReference type="EMBL" id="TGO02072.1"/>
    </source>
</evidence>
<dbReference type="Proteomes" id="UP000030428">
    <property type="component" value="Unassembled WGS sequence"/>
</dbReference>
<dbReference type="Pfam" id="PF05593">
    <property type="entry name" value="RHS_repeat"/>
    <property type="match status" value="1"/>
</dbReference>
<comment type="caution">
    <text evidence="1">The sequence shown here is derived from an EMBL/GenBank/DDBJ whole genome shotgun (WGS) entry which is preliminary data.</text>
</comment>
<organism evidence="1 2">
    <name type="scientific">Candidatus Thiomargarita nelsonii</name>
    <dbReference type="NCBI Taxonomy" id="1003181"/>
    <lineage>
        <taxon>Bacteria</taxon>
        <taxon>Pseudomonadati</taxon>
        <taxon>Pseudomonadota</taxon>
        <taxon>Gammaproteobacteria</taxon>
        <taxon>Thiotrichales</taxon>
        <taxon>Thiotrichaceae</taxon>
        <taxon>Thiomargarita</taxon>
    </lineage>
</organism>
<dbReference type="NCBIfam" id="TIGR01643">
    <property type="entry name" value="YD_repeat_2x"/>
    <property type="match status" value="1"/>
</dbReference>
<dbReference type="InterPro" id="IPR031325">
    <property type="entry name" value="RHS_repeat"/>
</dbReference>
<reference evidence="1 2" key="1">
    <citation type="journal article" date="2016" name="Front. Microbiol.">
        <title>Single-Cell (Meta-)Genomics of a Dimorphic Candidatus Thiomargarita nelsonii Reveals Genomic Plasticity.</title>
        <authorList>
            <person name="Flood B.E."/>
            <person name="Fliss P."/>
            <person name="Jones D.S."/>
            <person name="Dick G.J."/>
            <person name="Jain S."/>
            <person name="Kaster A.K."/>
            <person name="Winkel M."/>
            <person name="Mussmann M."/>
            <person name="Bailey J."/>
        </authorList>
    </citation>
    <scope>NUCLEOTIDE SEQUENCE [LARGE SCALE GENOMIC DNA]</scope>
    <source>
        <strain evidence="1">Hydrate Ridge</strain>
    </source>
</reference>
<evidence type="ECO:0008006" key="3">
    <source>
        <dbReference type="Google" id="ProtNLM"/>
    </source>
</evidence>
<gene>
    <name evidence="1" type="ORF">PN36_31005</name>
</gene>
<dbReference type="Gene3D" id="2.180.10.10">
    <property type="entry name" value="RHS repeat-associated core"/>
    <property type="match status" value="1"/>
</dbReference>
<name>A0A4E0QWZ8_9GAMM</name>
<dbReference type="AlphaFoldDB" id="A0A4E0QWZ8"/>
<protein>
    <recommendedName>
        <fullName evidence="3">Rhs family protein</fullName>
    </recommendedName>
</protein>
<accession>A0A4E0QWZ8</accession>
<keyword evidence="2" id="KW-1185">Reference proteome</keyword>
<dbReference type="EMBL" id="JSZA02000239">
    <property type="protein sequence ID" value="TGO02072.1"/>
    <property type="molecule type" value="Genomic_DNA"/>
</dbReference>
<proteinExistence type="predicted"/>
<evidence type="ECO:0000313" key="2">
    <source>
        <dbReference type="Proteomes" id="UP000030428"/>
    </source>
</evidence>